<proteinExistence type="predicted"/>
<dbReference type="AlphaFoldDB" id="A0A238XLY4"/>
<dbReference type="InterPro" id="IPR050300">
    <property type="entry name" value="GDXG_lipolytic_enzyme"/>
</dbReference>
<evidence type="ECO:0000313" key="5">
    <source>
        <dbReference type="Proteomes" id="UP000198384"/>
    </source>
</evidence>
<dbReference type="OrthoDB" id="9777975at2"/>
<dbReference type="PROSITE" id="PS51257">
    <property type="entry name" value="PROKAR_LIPOPROTEIN"/>
    <property type="match status" value="1"/>
</dbReference>
<keyword evidence="2" id="KW-0732">Signal</keyword>
<protein>
    <submittedName>
        <fullName evidence="4">Acetyl esterase/lipase</fullName>
    </submittedName>
</protein>
<dbReference type="Proteomes" id="UP000198384">
    <property type="component" value="Unassembled WGS sequence"/>
</dbReference>
<organism evidence="4 5">
    <name type="scientific">Lutibacter agarilyticus</name>
    <dbReference type="NCBI Taxonomy" id="1109740"/>
    <lineage>
        <taxon>Bacteria</taxon>
        <taxon>Pseudomonadati</taxon>
        <taxon>Bacteroidota</taxon>
        <taxon>Flavobacteriia</taxon>
        <taxon>Flavobacteriales</taxon>
        <taxon>Flavobacteriaceae</taxon>
        <taxon>Lutibacter</taxon>
    </lineage>
</organism>
<evidence type="ECO:0000259" key="3">
    <source>
        <dbReference type="Pfam" id="PF20434"/>
    </source>
</evidence>
<dbReference type="PANTHER" id="PTHR48081:SF13">
    <property type="entry name" value="ALPHA_BETA HYDROLASE"/>
    <property type="match status" value="1"/>
</dbReference>
<evidence type="ECO:0000256" key="1">
    <source>
        <dbReference type="ARBA" id="ARBA00022801"/>
    </source>
</evidence>
<name>A0A238XLY4_9FLAO</name>
<dbReference type="Pfam" id="PF20434">
    <property type="entry name" value="BD-FAE"/>
    <property type="match status" value="1"/>
</dbReference>
<dbReference type="InterPro" id="IPR049492">
    <property type="entry name" value="BD-FAE-like_dom"/>
</dbReference>
<gene>
    <name evidence="4" type="ORF">SAMN06265371_106144</name>
</gene>
<dbReference type="PANTHER" id="PTHR48081">
    <property type="entry name" value="AB HYDROLASE SUPERFAMILY PROTEIN C4A8.06C"/>
    <property type="match status" value="1"/>
</dbReference>
<sequence length="295" mass="32998">MKYTLNHFNKIIFFLFFILTTFSCSDTSDEIFSNATDASEEIALLNVEYGSASLQKYDIYLPKNRSGSTTKVFVLIHGGSWVGGDKDDLNNIVSGIQVRFPNYAVVNMNYQLAGIGKSPFPMQLIDIETVIDHLKSNTNNYHISSNFGFIGTSAGAHLAMLYAYDYDALSEIKIVCSIVGPTNFTDDNYVLNPDYQQLILGIQLITGVSFQEDPSYYENASPYHVVTSTAPPSILFYGGEDDLVPRSQGIEMHEKLNSLNIINEFTLYENEGHGWEGEALNDTYTKLSSFITTYF</sequence>
<feature type="domain" description="BD-FAE-like" evidence="3">
    <location>
        <begin position="58"/>
        <end position="256"/>
    </location>
</feature>
<dbReference type="InterPro" id="IPR029058">
    <property type="entry name" value="AB_hydrolase_fold"/>
</dbReference>
<dbReference type="RefSeq" id="WP_089381903.1">
    <property type="nucleotide sequence ID" value="NZ_FZNT01000006.1"/>
</dbReference>
<keyword evidence="5" id="KW-1185">Reference proteome</keyword>
<reference evidence="4 5" key="1">
    <citation type="submission" date="2017-06" db="EMBL/GenBank/DDBJ databases">
        <authorList>
            <person name="Kim H.J."/>
            <person name="Triplett B.A."/>
        </authorList>
    </citation>
    <scope>NUCLEOTIDE SEQUENCE [LARGE SCALE GENOMIC DNA]</scope>
    <source>
        <strain evidence="4 5">DSM 29150</strain>
    </source>
</reference>
<feature type="signal peptide" evidence="2">
    <location>
        <begin position="1"/>
        <end position="25"/>
    </location>
</feature>
<evidence type="ECO:0000256" key="2">
    <source>
        <dbReference type="SAM" id="SignalP"/>
    </source>
</evidence>
<dbReference type="Gene3D" id="3.40.50.1820">
    <property type="entry name" value="alpha/beta hydrolase"/>
    <property type="match status" value="1"/>
</dbReference>
<dbReference type="EMBL" id="FZNT01000006">
    <property type="protein sequence ID" value="SNR59601.1"/>
    <property type="molecule type" value="Genomic_DNA"/>
</dbReference>
<keyword evidence="1" id="KW-0378">Hydrolase</keyword>
<feature type="chain" id="PRO_5013280423" evidence="2">
    <location>
        <begin position="26"/>
        <end position="295"/>
    </location>
</feature>
<dbReference type="SUPFAM" id="SSF53474">
    <property type="entry name" value="alpha/beta-Hydrolases"/>
    <property type="match status" value="1"/>
</dbReference>
<accession>A0A238XLY4</accession>
<dbReference type="GO" id="GO:0016787">
    <property type="term" value="F:hydrolase activity"/>
    <property type="evidence" value="ECO:0007669"/>
    <property type="project" value="UniProtKB-KW"/>
</dbReference>
<evidence type="ECO:0000313" key="4">
    <source>
        <dbReference type="EMBL" id="SNR59601.1"/>
    </source>
</evidence>